<evidence type="ECO:0000313" key="3">
    <source>
        <dbReference type="Proteomes" id="UP001596004"/>
    </source>
</evidence>
<gene>
    <name evidence="2" type="ORF">ACFO60_05620</name>
</gene>
<feature type="transmembrane region" description="Helical" evidence="1">
    <location>
        <begin position="48"/>
        <end position="67"/>
    </location>
</feature>
<evidence type="ECO:0000256" key="1">
    <source>
        <dbReference type="SAM" id="Phobius"/>
    </source>
</evidence>
<dbReference type="InterPro" id="IPR019662">
    <property type="entry name" value="DUF2516"/>
</dbReference>
<proteinExistence type="predicted"/>
<keyword evidence="1" id="KW-0472">Membrane</keyword>
<keyword evidence="1" id="KW-0812">Transmembrane</keyword>
<keyword evidence="1" id="KW-1133">Transmembrane helix</keyword>
<evidence type="ECO:0000313" key="2">
    <source>
        <dbReference type="EMBL" id="MFC4530232.1"/>
    </source>
</evidence>
<dbReference type="Pfam" id="PF10724">
    <property type="entry name" value="DUF2516"/>
    <property type="match status" value="1"/>
</dbReference>
<dbReference type="EMBL" id="JBHSFP010000002">
    <property type="protein sequence ID" value="MFC4530232.1"/>
    <property type="molecule type" value="Genomic_DNA"/>
</dbReference>
<feature type="transmembrane region" description="Helical" evidence="1">
    <location>
        <begin position="6"/>
        <end position="28"/>
    </location>
</feature>
<dbReference type="Proteomes" id="UP001596004">
    <property type="component" value="Unassembled WGS sequence"/>
</dbReference>
<organism evidence="2 3">
    <name type="scientific">Sphaerisporangium dianthi</name>
    <dbReference type="NCBI Taxonomy" id="1436120"/>
    <lineage>
        <taxon>Bacteria</taxon>
        <taxon>Bacillati</taxon>
        <taxon>Actinomycetota</taxon>
        <taxon>Actinomycetes</taxon>
        <taxon>Streptosporangiales</taxon>
        <taxon>Streptosporangiaceae</taxon>
        <taxon>Sphaerisporangium</taxon>
    </lineage>
</organism>
<sequence>MFEIHSFLDLIFFVLAVAAFGMCAWALFHAIRTPARAFAMAQKLSKKLWLLFLSLATLFTFAAVVGYAGLTAISFFTIISVVASGVYLADVKPAVGEIGRGGRGGNNGPYGPW</sequence>
<name>A0ABV9CC96_9ACTN</name>
<accession>A0ABV9CC96</accession>
<dbReference type="RefSeq" id="WP_380837809.1">
    <property type="nucleotide sequence ID" value="NZ_JBHSFP010000002.1"/>
</dbReference>
<keyword evidence="3" id="KW-1185">Reference proteome</keyword>
<reference evidence="3" key="1">
    <citation type="journal article" date="2019" name="Int. J. Syst. Evol. Microbiol.">
        <title>The Global Catalogue of Microorganisms (GCM) 10K type strain sequencing project: providing services to taxonomists for standard genome sequencing and annotation.</title>
        <authorList>
            <consortium name="The Broad Institute Genomics Platform"/>
            <consortium name="The Broad Institute Genome Sequencing Center for Infectious Disease"/>
            <person name="Wu L."/>
            <person name="Ma J."/>
        </authorList>
    </citation>
    <scope>NUCLEOTIDE SEQUENCE [LARGE SCALE GENOMIC DNA]</scope>
    <source>
        <strain evidence="3">CGMCC 4.7132</strain>
    </source>
</reference>
<comment type="caution">
    <text evidence="2">The sequence shown here is derived from an EMBL/GenBank/DDBJ whole genome shotgun (WGS) entry which is preliminary data.</text>
</comment>
<protein>
    <submittedName>
        <fullName evidence="2">DUF2516 family protein</fullName>
    </submittedName>
</protein>